<gene>
    <name evidence="2" type="ORF">MIZ03_4193</name>
</gene>
<name>A0ABN6DC90_9BURK</name>
<sequence>MAELHLVREHTLGLAKARKVAFKWAEQVEEEFAMPCTYTEGKHGDEVDFVRSGVKGQLLVTKDRFELHAELGFLLGAFKGTIEAEIVKHLDALLAPPAATEPGHEARPKKPVTRKA</sequence>
<dbReference type="EMBL" id="AP024238">
    <property type="protein sequence ID" value="BCO29278.1"/>
    <property type="molecule type" value="Genomic_DNA"/>
</dbReference>
<evidence type="ECO:0000313" key="3">
    <source>
        <dbReference type="Proteomes" id="UP000824366"/>
    </source>
</evidence>
<accession>A0ABN6DC90</accession>
<evidence type="ECO:0000256" key="1">
    <source>
        <dbReference type="SAM" id="MobiDB-lite"/>
    </source>
</evidence>
<organism evidence="2 3">
    <name type="scientific">Rhodoferax lithotrophicus</name>
    <dbReference type="NCBI Taxonomy" id="2798804"/>
    <lineage>
        <taxon>Bacteria</taxon>
        <taxon>Pseudomonadati</taxon>
        <taxon>Pseudomonadota</taxon>
        <taxon>Betaproteobacteria</taxon>
        <taxon>Burkholderiales</taxon>
        <taxon>Comamonadaceae</taxon>
        <taxon>Rhodoferax</taxon>
    </lineage>
</organism>
<reference evidence="2 3" key="1">
    <citation type="journal article" date="2021" name="Microbiol. Spectr.">
        <title>A Single Bacterium Capable of Oxidation and Reduction of Iron at Circumneutral pH.</title>
        <authorList>
            <person name="Kato S."/>
            <person name="Ohkuma M."/>
        </authorList>
    </citation>
    <scope>NUCLEOTIDE SEQUENCE [LARGE SCALE GENOMIC DNA]</scope>
    <source>
        <strain evidence="2 3">MIZ03</strain>
    </source>
</reference>
<feature type="region of interest" description="Disordered" evidence="1">
    <location>
        <begin position="97"/>
        <end position="116"/>
    </location>
</feature>
<dbReference type="NCBIfam" id="TIGR02610">
    <property type="entry name" value="PHA_gran_rgn"/>
    <property type="match status" value="1"/>
</dbReference>
<dbReference type="RefSeq" id="WP_223905192.1">
    <property type="nucleotide sequence ID" value="NZ_AP024238.1"/>
</dbReference>
<keyword evidence="3" id="KW-1185">Reference proteome</keyword>
<protein>
    <recommendedName>
        <fullName evidence="4">Polyhydroxyalkanoic acid system protein</fullName>
    </recommendedName>
</protein>
<dbReference type="InterPro" id="IPR013433">
    <property type="entry name" value="PHA_gran_rgn"/>
</dbReference>
<dbReference type="Pfam" id="PF09650">
    <property type="entry name" value="PHA_gran_rgn"/>
    <property type="match status" value="1"/>
</dbReference>
<proteinExistence type="predicted"/>
<dbReference type="Proteomes" id="UP000824366">
    <property type="component" value="Chromosome"/>
</dbReference>
<evidence type="ECO:0000313" key="2">
    <source>
        <dbReference type="EMBL" id="BCO29278.1"/>
    </source>
</evidence>
<evidence type="ECO:0008006" key="4">
    <source>
        <dbReference type="Google" id="ProtNLM"/>
    </source>
</evidence>